<dbReference type="InterPro" id="IPR004812">
    <property type="entry name" value="Efflux_drug-R_Bcr/CmlA"/>
</dbReference>
<name>G9XRR5_DESHA</name>
<dbReference type="PROSITE" id="PS50850">
    <property type="entry name" value="MFS"/>
    <property type="match status" value="1"/>
</dbReference>
<feature type="transmembrane region" description="Helical" evidence="8">
    <location>
        <begin position="385"/>
        <end position="406"/>
    </location>
</feature>
<dbReference type="GO" id="GO:0005886">
    <property type="term" value="C:plasma membrane"/>
    <property type="evidence" value="ECO:0007669"/>
    <property type="project" value="UniProtKB-SubCell"/>
</dbReference>
<evidence type="ECO:0000256" key="8">
    <source>
        <dbReference type="RuleBase" id="RU365088"/>
    </source>
</evidence>
<feature type="transmembrane region" description="Helical" evidence="8">
    <location>
        <begin position="96"/>
        <end position="115"/>
    </location>
</feature>
<keyword evidence="3 8" id="KW-0813">Transport</keyword>
<keyword evidence="4 8" id="KW-1003">Cell membrane</keyword>
<dbReference type="InterPro" id="IPR011701">
    <property type="entry name" value="MFS"/>
</dbReference>
<evidence type="ECO:0000256" key="1">
    <source>
        <dbReference type="ARBA" id="ARBA00004651"/>
    </source>
</evidence>
<dbReference type="EMBL" id="AFZX01000094">
    <property type="protein sequence ID" value="EHL05643.1"/>
    <property type="molecule type" value="Genomic_DNA"/>
</dbReference>
<evidence type="ECO:0000256" key="7">
    <source>
        <dbReference type="ARBA" id="ARBA00023136"/>
    </source>
</evidence>
<proteinExistence type="inferred from homology"/>
<feature type="transmembrane region" description="Helical" evidence="8">
    <location>
        <begin position="121"/>
        <end position="142"/>
    </location>
</feature>
<evidence type="ECO:0000313" key="11">
    <source>
        <dbReference type="Proteomes" id="UP000004416"/>
    </source>
</evidence>
<dbReference type="InterPro" id="IPR020846">
    <property type="entry name" value="MFS_dom"/>
</dbReference>
<dbReference type="PATRIC" id="fig|537010.4.peg.3429"/>
<evidence type="ECO:0000313" key="10">
    <source>
        <dbReference type="EMBL" id="EHL05643.1"/>
    </source>
</evidence>
<sequence>MQRRKRNAMQGVTESRQDKMGQKNLGRKGLIAFIVLMNMFIPLSMDLYLPALPKMNEYFGSSAAITNLTLSLFFLFYAIAILVWGPLSDRYGRKPIIMVGSAIYIVSSIACALSTNITLLIISRACQGIGSGGITSASMAIIKDCFTGKSRETILAVTQAISGLAPMLAPIVGAWILYFTDWRGSFWLLAFISVINLVLTILYQETLREEERYRGSLIGSWSRLAVVAGNKSFIIPTLIFALGSIHFMGYIAVSSYVYIDYFGLSEQMYSYFFAANAFISILGPAIYIRFFLNFNKKRLAVLCFGLSALSGILIMTMGQLSPYIFLMGIVLMSLAGTVMRPFSTNILMEQQKGDAGSMSSILNMSFTLFGSLGMAIASISWGNIVAGLGALIAVGSGISILAWYAFMKSDIPCAGVKDSQ</sequence>
<dbReference type="GO" id="GO:1990961">
    <property type="term" value="P:xenobiotic detoxification by transmembrane export across the plasma membrane"/>
    <property type="evidence" value="ECO:0007669"/>
    <property type="project" value="InterPro"/>
</dbReference>
<feature type="transmembrane region" description="Helical" evidence="8">
    <location>
        <begin position="184"/>
        <end position="203"/>
    </location>
</feature>
<dbReference type="AlphaFoldDB" id="G9XRR5"/>
<dbReference type="Pfam" id="PF07690">
    <property type="entry name" value="MFS_1"/>
    <property type="match status" value="1"/>
</dbReference>
<dbReference type="GO" id="GO:0042910">
    <property type="term" value="F:xenobiotic transmembrane transporter activity"/>
    <property type="evidence" value="ECO:0007669"/>
    <property type="project" value="InterPro"/>
</dbReference>
<organism evidence="10 11">
    <name type="scientific">Desulfitobacterium hafniense DP7</name>
    <dbReference type="NCBI Taxonomy" id="537010"/>
    <lineage>
        <taxon>Bacteria</taxon>
        <taxon>Bacillati</taxon>
        <taxon>Bacillota</taxon>
        <taxon>Clostridia</taxon>
        <taxon>Eubacteriales</taxon>
        <taxon>Desulfitobacteriaceae</taxon>
        <taxon>Desulfitobacterium</taxon>
    </lineage>
</organism>
<dbReference type="PANTHER" id="PTHR23502:SF132">
    <property type="entry name" value="POLYAMINE TRANSPORTER 2-RELATED"/>
    <property type="match status" value="1"/>
</dbReference>
<feature type="transmembrane region" description="Helical" evidence="8">
    <location>
        <begin position="323"/>
        <end position="339"/>
    </location>
</feature>
<comment type="subcellular location">
    <subcellularLocation>
        <location evidence="1 8">Cell membrane</location>
        <topology evidence="1 8">Multi-pass membrane protein</topology>
    </subcellularLocation>
</comment>
<feature type="transmembrane region" description="Helical" evidence="8">
    <location>
        <begin position="63"/>
        <end position="84"/>
    </location>
</feature>
<dbReference type="CDD" id="cd17320">
    <property type="entry name" value="MFS_MdfA_MDR_like"/>
    <property type="match status" value="1"/>
</dbReference>
<feature type="domain" description="Major facilitator superfamily (MFS) profile" evidence="9">
    <location>
        <begin position="30"/>
        <end position="411"/>
    </location>
</feature>
<evidence type="ECO:0000259" key="9">
    <source>
        <dbReference type="PROSITE" id="PS50850"/>
    </source>
</evidence>
<comment type="similarity">
    <text evidence="2 8">Belongs to the major facilitator superfamily. Bcr/CmlA family.</text>
</comment>
<keyword evidence="5 8" id="KW-0812">Transmembrane</keyword>
<feature type="transmembrane region" description="Helical" evidence="8">
    <location>
        <begin position="154"/>
        <end position="178"/>
    </location>
</feature>
<dbReference type="InterPro" id="IPR036259">
    <property type="entry name" value="MFS_trans_sf"/>
</dbReference>
<evidence type="ECO:0000256" key="6">
    <source>
        <dbReference type="ARBA" id="ARBA00022989"/>
    </source>
</evidence>
<dbReference type="HOGENOM" id="CLU_001265_47_0_9"/>
<keyword evidence="6 8" id="KW-1133">Transmembrane helix</keyword>
<evidence type="ECO:0000256" key="3">
    <source>
        <dbReference type="ARBA" id="ARBA00022448"/>
    </source>
</evidence>
<keyword evidence="7 8" id="KW-0472">Membrane</keyword>
<feature type="transmembrane region" description="Helical" evidence="8">
    <location>
        <begin position="233"/>
        <end position="259"/>
    </location>
</feature>
<dbReference type="SUPFAM" id="SSF103473">
    <property type="entry name" value="MFS general substrate transporter"/>
    <property type="match status" value="1"/>
</dbReference>
<gene>
    <name evidence="10" type="ORF">HMPREF0322_03663</name>
</gene>
<feature type="transmembrane region" description="Helical" evidence="8">
    <location>
        <begin position="299"/>
        <end position="317"/>
    </location>
</feature>
<accession>G9XRR5</accession>
<dbReference type="Gene3D" id="1.20.1720.10">
    <property type="entry name" value="Multidrug resistance protein D"/>
    <property type="match status" value="1"/>
</dbReference>
<dbReference type="PANTHER" id="PTHR23502">
    <property type="entry name" value="MAJOR FACILITATOR SUPERFAMILY"/>
    <property type="match status" value="1"/>
</dbReference>
<feature type="transmembrane region" description="Helical" evidence="8">
    <location>
        <begin position="271"/>
        <end position="292"/>
    </location>
</feature>
<evidence type="ECO:0000256" key="2">
    <source>
        <dbReference type="ARBA" id="ARBA00006236"/>
    </source>
</evidence>
<evidence type="ECO:0000256" key="5">
    <source>
        <dbReference type="ARBA" id="ARBA00022692"/>
    </source>
</evidence>
<protein>
    <recommendedName>
        <fullName evidence="8">Bcr/CflA family efflux transporter</fullName>
    </recommendedName>
</protein>
<reference evidence="10 11" key="1">
    <citation type="submission" date="2011-08" db="EMBL/GenBank/DDBJ databases">
        <authorList>
            <person name="Weinstock G."/>
            <person name="Sodergren E."/>
            <person name="Clifton S."/>
            <person name="Fulton L."/>
            <person name="Fulton B."/>
            <person name="Courtney L."/>
            <person name="Fronick C."/>
            <person name="Harrison M."/>
            <person name="Strong C."/>
            <person name="Farmer C."/>
            <person name="Delahaunty K."/>
            <person name="Markovic C."/>
            <person name="Hall O."/>
            <person name="Minx P."/>
            <person name="Tomlinson C."/>
            <person name="Mitreva M."/>
            <person name="Hou S."/>
            <person name="Chen J."/>
            <person name="Wollam A."/>
            <person name="Pepin K.H."/>
            <person name="Johnson M."/>
            <person name="Bhonagiri V."/>
            <person name="Zhang X."/>
            <person name="Suruliraj S."/>
            <person name="Warren W."/>
            <person name="Chinwalla A."/>
            <person name="Mardis E.R."/>
            <person name="Wilson R.K."/>
        </authorList>
    </citation>
    <scope>NUCLEOTIDE SEQUENCE [LARGE SCALE GENOMIC DNA]</scope>
    <source>
        <strain evidence="10 11">DP7</strain>
    </source>
</reference>
<dbReference type="Proteomes" id="UP000004416">
    <property type="component" value="Unassembled WGS sequence"/>
</dbReference>
<dbReference type="NCBIfam" id="TIGR00710">
    <property type="entry name" value="efflux_Bcr_CflA"/>
    <property type="match status" value="1"/>
</dbReference>
<feature type="transmembrane region" description="Helical" evidence="8">
    <location>
        <begin position="29"/>
        <end position="51"/>
    </location>
</feature>
<comment type="caution">
    <text evidence="10">The sequence shown here is derived from an EMBL/GenBank/DDBJ whole genome shotgun (WGS) entry which is preliminary data.</text>
</comment>
<feature type="transmembrane region" description="Helical" evidence="8">
    <location>
        <begin position="360"/>
        <end position="379"/>
    </location>
</feature>
<evidence type="ECO:0000256" key="4">
    <source>
        <dbReference type="ARBA" id="ARBA00022475"/>
    </source>
</evidence>